<comment type="caution">
    <text evidence="2">The sequence shown here is derived from an EMBL/GenBank/DDBJ whole genome shotgun (WGS) entry which is preliminary data.</text>
</comment>
<dbReference type="STRING" id="6265.A0A0B2VLI6"/>
<reference evidence="2 3" key="1">
    <citation type="submission" date="2014-11" db="EMBL/GenBank/DDBJ databases">
        <title>Genetic blueprint of the zoonotic pathogen Toxocara canis.</title>
        <authorList>
            <person name="Zhu X.-Q."/>
            <person name="Korhonen P.K."/>
            <person name="Cai H."/>
            <person name="Young N.D."/>
            <person name="Nejsum P."/>
            <person name="von Samson-Himmelstjerna G."/>
            <person name="Boag P.R."/>
            <person name="Tan P."/>
            <person name="Li Q."/>
            <person name="Min J."/>
            <person name="Yang Y."/>
            <person name="Wang X."/>
            <person name="Fang X."/>
            <person name="Hall R.S."/>
            <person name="Hofmann A."/>
            <person name="Sternberg P.W."/>
            <person name="Jex A.R."/>
            <person name="Gasser R.B."/>
        </authorList>
    </citation>
    <scope>NUCLEOTIDE SEQUENCE [LARGE SCALE GENOMIC DNA]</scope>
    <source>
        <strain evidence="2">PN_DK_2014</strain>
    </source>
</reference>
<evidence type="ECO:0000313" key="2">
    <source>
        <dbReference type="EMBL" id="KHN84356.1"/>
    </source>
</evidence>
<evidence type="ECO:0000313" key="3">
    <source>
        <dbReference type="Proteomes" id="UP000031036"/>
    </source>
</evidence>
<gene>
    <name evidence="2" type="ORF">Tcan_15042</name>
</gene>
<organism evidence="2 3">
    <name type="scientific">Toxocara canis</name>
    <name type="common">Canine roundworm</name>
    <dbReference type="NCBI Taxonomy" id="6265"/>
    <lineage>
        <taxon>Eukaryota</taxon>
        <taxon>Metazoa</taxon>
        <taxon>Ecdysozoa</taxon>
        <taxon>Nematoda</taxon>
        <taxon>Chromadorea</taxon>
        <taxon>Rhabditida</taxon>
        <taxon>Spirurina</taxon>
        <taxon>Ascaridomorpha</taxon>
        <taxon>Ascaridoidea</taxon>
        <taxon>Toxocaridae</taxon>
        <taxon>Toxocara</taxon>
    </lineage>
</organism>
<accession>A0A0B2VLI6</accession>
<dbReference type="Proteomes" id="UP000031036">
    <property type="component" value="Unassembled WGS sequence"/>
</dbReference>
<protein>
    <submittedName>
        <fullName evidence="2">Uncharacterized protein</fullName>
    </submittedName>
</protein>
<evidence type="ECO:0000256" key="1">
    <source>
        <dbReference type="SAM" id="Phobius"/>
    </source>
</evidence>
<feature type="transmembrane region" description="Helical" evidence="1">
    <location>
        <begin position="151"/>
        <end position="173"/>
    </location>
</feature>
<keyword evidence="1" id="KW-0472">Membrane</keyword>
<name>A0A0B2VLI6_TOXCA</name>
<feature type="transmembrane region" description="Helical" evidence="1">
    <location>
        <begin position="197"/>
        <end position="217"/>
    </location>
</feature>
<sequence length="343" mass="39024">MLDCIVIPTQPFHFSYVVCAFFAILLPFMLFANMLIYGEIEWNIKRSCADTAQLLGTNSSAGLLALSIGHQTAFDLLQGETYCKAERKALTVFACFLLVRLASYKFEKLFLLFCQDCAIRKLISGHRIGIGPGIVFFGRELLWPFAAEANYVVLASAYAIVVIASALMIYPYFQDLYNVNEALKVANRSDYFAEKRCSLLMTRLAMLLYALMVMLFFSESVTNRVADYLTIFGYRFSFPYVNYPLFIFVLHSFILRTHFKHRRIYVVKDANRLLVVEIASCLNGATCIYNTTVDVDPPNALVAGAKTRWSEHTDMIANYGQPIVVNTYSDIEPWLRQKFAKIT</sequence>
<dbReference type="AlphaFoldDB" id="A0A0B2VLI6"/>
<keyword evidence="1" id="KW-1133">Transmembrane helix</keyword>
<feature type="transmembrane region" description="Helical" evidence="1">
    <location>
        <begin position="12"/>
        <end position="37"/>
    </location>
</feature>
<dbReference type="OrthoDB" id="5821563at2759"/>
<dbReference type="EMBL" id="JPKZ01000989">
    <property type="protein sequence ID" value="KHN84356.1"/>
    <property type="molecule type" value="Genomic_DNA"/>
</dbReference>
<proteinExistence type="predicted"/>
<keyword evidence="3" id="KW-1185">Reference proteome</keyword>
<feature type="transmembrane region" description="Helical" evidence="1">
    <location>
        <begin position="237"/>
        <end position="255"/>
    </location>
</feature>
<keyword evidence="1" id="KW-0812">Transmembrane</keyword>